<proteinExistence type="inferred from homology"/>
<evidence type="ECO:0000256" key="5">
    <source>
        <dbReference type="ARBA" id="ARBA00022840"/>
    </source>
</evidence>
<gene>
    <name evidence="8" type="primary">cmk</name>
    <name evidence="10" type="ORF">JOD01_000273</name>
</gene>
<dbReference type="EC" id="2.7.4.25" evidence="8"/>
<dbReference type="GO" id="GO:0036431">
    <property type="term" value="F:dCMP kinase activity"/>
    <property type="evidence" value="ECO:0007669"/>
    <property type="project" value="InterPro"/>
</dbReference>
<dbReference type="EMBL" id="JAFBEB010000001">
    <property type="protein sequence ID" value="MBM7588687.1"/>
    <property type="molecule type" value="Genomic_DNA"/>
</dbReference>
<keyword evidence="2 8" id="KW-0808">Transferase</keyword>
<keyword evidence="5 8" id="KW-0067">ATP-binding</keyword>
<dbReference type="GO" id="GO:0006220">
    <property type="term" value="P:pyrimidine nucleotide metabolic process"/>
    <property type="evidence" value="ECO:0007669"/>
    <property type="project" value="UniProtKB-UniRule"/>
</dbReference>
<comment type="catalytic activity">
    <reaction evidence="7 8">
        <text>CMP + ATP = CDP + ADP</text>
        <dbReference type="Rhea" id="RHEA:11600"/>
        <dbReference type="ChEBI" id="CHEBI:30616"/>
        <dbReference type="ChEBI" id="CHEBI:58069"/>
        <dbReference type="ChEBI" id="CHEBI:60377"/>
        <dbReference type="ChEBI" id="CHEBI:456216"/>
        <dbReference type="EC" id="2.7.4.25"/>
    </reaction>
</comment>
<evidence type="ECO:0000313" key="10">
    <source>
        <dbReference type="EMBL" id="MBM7588687.1"/>
    </source>
</evidence>
<evidence type="ECO:0000256" key="4">
    <source>
        <dbReference type="ARBA" id="ARBA00022777"/>
    </source>
</evidence>
<comment type="similarity">
    <text evidence="1 8">Belongs to the cytidylate kinase family. Type 1 subfamily.</text>
</comment>
<dbReference type="Pfam" id="PF02224">
    <property type="entry name" value="Cytidylate_kin"/>
    <property type="match status" value="1"/>
</dbReference>
<keyword evidence="4 8" id="KW-0418">Kinase</keyword>
<dbReference type="GO" id="GO:0005524">
    <property type="term" value="F:ATP binding"/>
    <property type="evidence" value="ECO:0007669"/>
    <property type="project" value="UniProtKB-UniRule"/>
</dbReference>
<dbReference type="CDD" id="cd02020">
    <property type="entry name" value="CMPK"/>
    <property type="match status" value="1"/>
</dbReference>
<organism evidence="10 11">
    <name type="scientific">Brevibacillus fulvus</name>
    <dbReference type="NCBI Taxonomy" id="1125967"/>
    <lineage>
        <taxon>Bacteria</taxon>
        <taxon>Bacillati</taxon>
        <taxon>Bacillota</taxon>
        <taxon>Bacilli</taxon>
        <taxon>Bacillales</taxon>
        <taxon>Paenibacillaceae</taxon>
        <taxon>Brevibacillus</taxon>
    </lineage>
</organism>
<accession>A0A938XZD0</accession>
<evidence type="ECO:0000256" key="7">
    <source>
        <dbReference type="ARBA" id="ARBA00048478"/>
    </source>
</evidence>
<dbReference type="PANTHER" id="PTHR21299:SF2">
    <property type="entry name" value="CYTIDYLATE KINASE"/>
    <property type="match status" value="1"/>
</dbReference>
<keyword evidence="8" id="KW-0963">Cytoplasm</keyword>
<protein>
    <recommendedName>
        <fullName evidence="8">Cytidylate kinase</fullName>
        <shortName evidence="8">CK</shortName>
        <ecNumber evidence="8">2.7.4.25</ecNumber>
    </recommendedName>
    <alternativeName>
        <fullName evidence="8">Cytidine monophosphate kinase</fullName>
        <shortName evidence="8">CMP kinase</shortName>
    </alternativeName>
</protein>
<dbReference type="AlphaFoldDB" id="A0A938XZD0"/>
<comment type="subcellular location">
    <subcellularLocation>
        <location evidence="8">Cytoplasm</location>
    </subcellularLocation>
</comment>
<evidence type="ECO:0000256" key="8">
    <source>
        <dbReference type="HAMAP-Rule" id="MF_00238"/>
    </source>
</evidence>
<dbReference type="Gene3D" id="3.40.50.300">
    <property type="entry name" value="P-loop containing nucleotide triphosphate hydrolases"/>
    <property type="match status" value="1"/>
</dbReference>
<dbReference type="InterPro" id="IPR027417">
    <property type="entry name" value="P-loop_NTPase"/>
</dbReference>
<sequence length="220" mass="23862">MNIAIDGPAGAGKSTVAQKVAAQLGYVYIDTGAMYRALAWAALEADLDLADESAVADLLRENRIYLRRNGGSQQVFWNEQDITGLIRTPAVSNAASIVASHGQVRAQMLNLQRQLAAEGNVVMDGRDIGTHVLPDADVKIFLTASITERAKRRLTELTQKGHSATLAELEAEIEARDKRDSEREVAPLRQADDAILVDTTGHSIEEVVEQLLDICKKSGD</sequence>
<keyword evidence="11" id="KW-1185">Reference proteome</keyword>
<comment type="caution">
    <text evidence="10">The sequence shown here is derived from an EMBL/GenBank/DDBJ whole genome shotgun (WGS) entry which is preliminary data.</text>
</comment>
<evidence type="ECO:0000313" key="11">
    <source>
        <dbReference type="Proteomes" id="UP000717624"/>
    </source>
</evidence>
<feature type="binding site" evidence="8">
    <location>
        <begin position="7"/>
        <end position="15"/>
    </location>
    <ligand>
        <name>ATP</name>
        <dbReference type="ChEBI" id="CHEBI:30616"/>
    </ligand>
</feature>
<feature type="domain" description="Cytidylate kinase" evidence="9">
    <location>
        <begin position="3"/>
        <end position="216"/>
    </location>
</feature>
<keyword evidence="3 8" id="KW-0547">Nucleotide-binding</keyword>
<evidence type="ECO:0000256" key="6">
    <source>
        <dbReference type="ARBA" id="ARBA00047615"/>
    </source>
</evidence>
<evidence type="ECO:0000259" key="9">
    <source>
        <dbReference type="Pfam" id="PF02224"/>
    </source>
</evidence>
<dbReference type="NCBIfam" id="TIGR00017">
    <property type="entry name" value="cmk"/>
    <property type="match status" value="1"/>
</dbReference>
<evidence type="ECO:0000256" key="1">
    <source>
        <dbReference type="ARBA" id="ARBA00009427"/>
    </source>
</evidence>
<dbReference type="InterPro" id="IPR011994">
    <property type="entry name" value="Cytidylate_kinase_dom"/>
</dbReference>
<dbReference type="HAMAP" id="MF_00238">
    <property type="entry name" value="Cytidyl_kinase_type1"/>
    <property type="match status" value="1"/>
</dbReference>
<evidence type="ECO:0000256" key="3">
    <source>
        <dbReference type="ARBA" id="ARBA00022741"/>
    </source>
</evidence>
<dbReference type="PANTHER" id="PTHR21299">
    <property type="entry name" value="CYTIDYLATE KINASE/PANTOATE-BETA-ALANINE LIGASE"/>
    <property type="match status" value="1"/>
</dbReference>
<dbReference type="Proteomes" id="UP000717624">
    <property type="component" value="Unassembled WGS sequence"/>
</dbReference>
<dbReference type="RefSeq" id="WP_204516420.1">
    <property type="nucleotide sequence ID" value="NZ_BAABIN010000009.1"/>
</dbReference>
<name>A0A938XZD0_9BACL</name>
<dbReference type="GO" id="GO:0005829">
    <property type="term" value="C:cytosol"/>
    <property type="evidence" value="ECO:0007669"/>
    <property type="project" value="TreeGrafter"/>
</dbReference>
<comment type="catalytic activity">
    <reaction evidence="6 8">
        <text>dCMP + ATP = dCDP + ADP</text>
        <dbReference type="Rhea" id="RHEA:25094"/>
        <dbReference type="ChEBI" id="CHEBI:30616"/>
        <dbReference type="ChEBI" id="CHEBI:57566"/>
        <dbReference type="ChEBI" id="CHEBI:58593"/>
        <dbReference type="ChEBI" id="CHEBI:456216"/>
        <dbReference type="EC" id="2.7.4.25"/>
    </reaction>
</comment>
<reference evidence="10" key="1">
    <citation type="submission" date="2021-01" db="EMBL/GenBank/DDBJ databases">
        <title>Genomic Encyclopedia of Type Strains, Phase IV (KMG-IV): sequencing the most valuable type-strain genomes for metagenomic binning, comparative biology and taxonomic classification.</title>
        <authorList>
            <person name="Goeker M."/>
        </authorList>
    </citation>
    <scope>NUCLEOTIDE SEQUENCE</scope>
    <source>
        <strain evidence="10">DSM 25523</strain>
    </source>
</reference>
<dbReference type="InterPro" id="IPR003136">
    <property type="entry name" value="Cytidylate_kin"/>
</dbReference>
<dbReference type="GO" id="GO:0015949">
    <property type="term" value="P:nucleobase-containing small molecule interconversion"/>
    <property type="evidence" value="ECO:0007669"/>
    <property type="project" value="TreeGrafter"/>
</dbReference>
<dbReference type="SUPFAM" id="SSF52540">
    <property type="entry name" value="P-loop containing nucleoside triphosphate hydrolases"/>
    <property type="match status" value="1"/>
</dbReference>
<evidence type="ECO:0000256" key="2">
    <source>
        <dbReference type="ARBA" id="ARBA00022679"/>
    </source>
</evidence>